<organism evidence="4 6">
    <name type="scientific">Flavobacterium circumlabens</name>
    <dbReference type="NCBI Taxonomy" id="2133765"/>
    <lineage>
        <taxon>Bacteria</taxon>
        <taxon>Pseudomonadati</taxon>
        <taxon>Bacteroidota</taxon>
        <taxon>Flavobacteriia</taxon>
        <taxon>Flavobacteriales</taxon>
        <taxon>Flavobacteriaceae</taxon>
        <taxon>Flavobacterium</taxon>
    </lineage>
</organism>
<evidence type="ECO:0000256" key="1">
    <source>
        <dbReference type="PROSITE-ProRule" id="PRU00169"/>
    </source>
</evidence>
<dbReference type="EMBL" id="SLWA01000004">
    <property type="protein sequence ID" value="TCN57649.1"/>
    <property type="molecule type" value="Genomic_DNA"/>
</dbReference>
<evidence type="ECO:0000259" key="2">
    <source>
        <dbReference type="PROSITE" id="PS50110"/>
    </source>
</evidence>
<evidence type="ECO:0000313" key="5">
    <source>
        <dbReference type="Proteomes" id="UP000295270"/>
    </source>
</evidence>
<dbReference type="Proteomes" id="UP000298340">
    <property type="component" value="Unassembled WGS sequence"/>
</dbReference>
<feature type="domain" description="Response regulatory" evidence="2">
    <location>
        <begin position="5"/>
        <end position="125"/>
    </location>
</feature>
<dbReference type="PANTHER" id="PTHR44520:SF2">
    <property type="entry name" value="RESPONSE REGULATOR RCP1"/>
    <property type="match status" value="1"/>
</dbReference>
<proteinExistence type="predicted"/>
<dbReference type="EMBL" id="QWDN01000004">
    <property type="protein sequence ID" value="TEB43953.1"/>
    <property type="molecule type" value="Genomic_DNA"/>
</dbReference>
<reference evidence="3" key="3">
    <citation type="submission" date="2019-03" db="EMBL/GenBank/DDBJ databases">
        <authorList>
            <person name="Whitman W."/>
            <person name="Huntemann M."/>
            <person name="Clum A."/>
            <person name="Pillay M."/>
            <person name="Palaniappan K."/>
            <person name="Varghese N."/>
            <person name="Mikhailova N."/>
            <person name="Stamatis D."/>
            <person name="Reddy T."/>
            <person name="Daum C."/>
            <person name="Shapiro N."/>
            <person name="Ivanova N."/>
            <person name="Kyrpides N."/>
            <person name="Woyke T."/>
        </authorList>
    </citation>
    <scope>NUCLEOTIDE SEQUENCE</scope>
    <source>
        <strain evidence="3">P5626</strain>
    </source>
</reference>
<dbReference type="Pfam" id="PF00072">
    <property type="entry name" value="Response_reg"/>
    <property type="match status" value="1"/>
</dbReference>
<dbReference type="AlphaFoldDB" id="A0A4Y7UBW9"/>
<dbReference type="InterPro" id="IPR011006">
    <property type="entry name" value="CheY-like_superfamily"/>
</dbReference>
<dbReference type="RefSeq" id="WP_132036218.1">
    <property type="nucleotide sequence ID" value="NZ_QWDN01000004.1"/>
</dbReference>
<dbReference type="Proteomes" id="UP000295270">
    <property type="component" value="Unassembled WGS sequence"/>
</dbReference>
<gene>
    <name evidence="4" type="ORF">D0809_13775</name>
    <name evidence="3" type="ORF">EV142_104311</name>
</gene>
<keyword evidence="5" id="KW-1185">Reference proteome</keyword>
<evidence type="ECO:0000313" key="4">
    <source>
        <dbReference type="EMBL" id="TEB43953.1"/>
    </source>
</evidence>
<dbReference type="GO" id="GO:0000160">
    <property type="term" value="P:phosphorelay signal transduction system"/>
    <property type="evidence" value="ECO:0007669"/>
    <property type="project" value="InterPro"/>
</dbReference>
<evidence type="ECO:0000313" key="6">
    <source>
        <dbReference type="Proteomes" id="UP000298340"/>
    </source>
</evidence>
<sequence length="126" mass="13950">MGYKTIFHIDDDDDDVDFFAMAVGQLSASVNHFSFTDAAAALKKLETGELIPDAIFLDLNMPVISGQDFLLRLKTFEALRDIPVIILSTSSDPFTIQQIKNDGAIDFLTKPSGVKKLVTLLRPYLI</sequence>
<feature type="modified residue" description="4-aspartylphosphate" evidence="1">
    <location>
        <position position="58"/>
    </location>
</feature>
<dbReference type="SUPFAM" id="SSF52172">
    <property type="entry name" value="CheY-like"/>
    <property type="match status" value="1"/>
</dbReference>
<accession>A0A4Y7UBW9</accession>
<reference evidence="3 5" key="1">
    <citation type="journal article" date="2015" name="Stand. Genomic Sci.">
        <title>Genomic Encyclopedia of Bacterial and Archaeal Type Strains, Phase III: the genomes of soil and plant-associated and newly described type strains.</title>
        <authorList>
            <person name="Whitman W.B."/>
            <person name="Woyke T."/>
            <person name="Klenk H.P."/>
            <person name="Zhou Y."/>
            <person name="Lilburn T.G."/>
            <person name="Beck B.J."/>
            <person name="De Vos P."/>
            <person name="Vandamme P."/>
            <person name="Eisen J.A."/>
            <person name="Garrity G."/>
            <person name="Hugenholtz P."/>
            <person name="Kyrpides N.C."/>
        </authorList>
    </citation>
    <scope>NUCLEOTIDE SEQUENCE [LARGE SCALE GENOMIC DNA]</scope>
    <source>
        <strain evidence="3 5">P5626</strain>
    </source>
</reference>
<protein>
    <submittedName>
        <fullName evidence="3 4">Response regulator</fullName>
    </submittedName>
</protein>
<dbReference type="InterPro" id="IPR052893">
    <property type="entry name" value="TCS_response_regulator"/>
</dbReference>
<dbReference type="PROSITE" id="PS50110">
    <property type="entry name" value="RESPONSE_REGULATORY"/>
    <property type="match status" value="1"/>
</dbReference>
<dbReference type="PANTHER" id="PTHR44520">
    <property type="entry name" value="RESPONSE REGULATOR RCP1-RELATED"/>
    <property type="match status" value="1"/>
</dbReference>
<dbReference type="Gene3D" id="3.40.50.2300">
    <property type="match status" value="1"/>
</dbReference>
<dbReference type="InterPro" id="IPR001789">
    <property type="entry name" value="Sig_transdc_resp-reg_receiver"/>
</dbReference>
<reference evidence="4 6" key="2">
    <citation type="journal article" date="2018" name="Syst. Appl. Microbiol.">
        <title>Flavobacterium circumlabens sp. nov. and Flavobacterium cupreum sp. nov., two psychrotrophic species isolated from Antarctic environmental samples.</title>
        <authorList>
            <person name="Kralova S."/>
            <person name="Busse H.J."/>
            <person name="Svec P."/>
            <person name="Maslanova I."/>
            <person name="Stankova E."/>
            <person name="Bartak M."/>
            <person name="Sedlacek I."/>
        </authorList>
    </citation>
    <scope>NUCLEOTIDE SEQUENCE [LARGE SCALE GENOMIC DNA]</scope>
    <source>
        <strain evidence="4 6">CCM 8828</strain>
    </source>
</reference>
<dbReference type="SMART" id="SM00448">
    <property type="entry name" value="REC"/>
    <property type="match status" value="1"/>
</dbReference>
<keyword evidence="1" id="KW-0597">Phosphoprotein</keyword>
<dbReference type="OrthoDB" id="7631574at2"/>
<name>A0A4Y7UBW9_9FLAO</name>
<evidence type="ECO:0000313" key="3">
    <source>
        <dbReference type="EMBL" id="TCN57649.1"/>
    </source>
</evidence>
<comment type="caution">
    <text evidence="4">The sequence shown here is derived from an EMBL/GenBank/DDBJ whole genome shotgun (WGS) entry which is preliminary data.</text>
</comment>